<organism evidence="10 11">
    <name type="scientific">Rheinheimera riviphila</name>
    <dbReference type="NCBI Taxonomy" id="1834037"/>
    <lineage>
        <taxon>Bacteria</taxon>
        <taxon>Pseudomonadati</taxon>
        <taxon>Pseudomonadota</taxon>
        <taxon>Gammaproteobacteria</taxon>
        <taxon>Chromatiales</taxon>
        <taxon>Chromatiaceae</taxon>
        <taxon>Rheinheimera</taxon>
    </lineage>
</organism>
<dbReference type="GO" id="GO:0044718">
    <property type="term" value="P:siderophore transmembrane transport"/>
    <property type="evidence" value="ECO:0007669"/>
    <property type="project" value="TreeGrafter"/>
</dbReference>
<keyword evidence="8" id="KW-0732">Signal</keyword>
<keyword evidence="5 7" id="KW-0472">Membrane</keyword>
<evidence type="ECO:0000256" key="6">
    <source>
        <dbReference type="ARBA" id="ARBA00023237"/>
    </source>
</evidence>
<dbReference type="GO" id="GO:0015344">
    <property type="term" value="F:siderophore uptake transmembrane transporter activity"/>
    <property type="evidence" value="ECO:0007669"/>
    <property type="project" value="TreeGrafter"/>
</dbReference>
<evidence type="ECO:0000256" key="5">
    <source>
        <dbReference type="ARBA" id="ARBA00023136"/>
    </source>
</evidence>
<dbReference type="InterPro" id="IPR057601">
    <property type="entry name" value="Oar-like_b-barrel"/>
</dbReference>
<dbReference type="PANTHER" id="PTHR30069:SF46">
    <property type="entry name" value="OAR PROTEIN"/>
    <property type="match status" value="1"/>
</dbReference>
<dbReference type="Gene3D" id="2.40.170.20">
    <property type="entry name" value="TonB-dependent receptor, beta-barrel domain"/>
    <property type="match status" value="1"/>
</dbReference>
<feature type="signal peptide" evidence="8">
    <location>
        <begin position="1"/>
        <end position="41"/>
    </location>
</feature>
<dbReference type="OrthoDB" id="9768147at2"/>
<protein>
    <submittedName>
        <fullName evidence="10">TonB-dependent receptor</fullName>
    </submittedName>
</protein>
<dbReference type="PROSITE" id="PS52016">
    <property type="entry name" value="TONB_DEPENDENT_REC_3"/>
    <property type="match status" value="1"/>
</dbReference>
<dbReference type="AlphaFoldDB" id="A0A437QMD8"/>
<comment type="subcellular location">
    <subcellularLocation>
        <location evidence="1 7">Cell outer membrane</location>
        <topology evidence="1 7">Multi-pass membrane protein</topology>
    </subcellularLocation>
</comment>
<dbReference type="SUPFAM" id="SSF49464">
    <property type="entry name" value="Carboxypeptidase regulatory domain-like"/>
    <property type="match status" value="1"/>
</dbReference>
<evidence type="ECO:0000313" key="10">
    <source>
        <dbReference type="EMBL" id="RVU35589.1"/>
    </source>
</evidence>
<sequence>MYYIQYNKECRVKHSHQINSLRLSLLATALTVALHSAPVLAQDNTSGLLRGVVSSTSGQQLSNVTITVKHLEQGFSRSVQTNSKGEYVLRGLPVGRYQVLASRNGQAPVELQQLQISLGQSQVFTPVLPDSGDIERIGVTAAAMRQIDTGDSTAGLTFDADTLDLMPVNTGFENVALLTPGVARSAQFDASSFGGASAAENGYFLNGMNISALRTGIGSINLPWEAIAQTQVKTGGISAEYDRFIGGVVNAVSQSGTNEFRYGGEVRLDPSAFYSSQNSVYNPNGSLSINNQDADENFREANVWLSGPILEDKAFFYALLNPRRYNSEYANSAATAFTEYEKKEDRWFVNLDWYITEDHTLTVTALDNSAEESWQSYKWNSEKGTGDHTGTTLGTAGGNMYSARYQGFLTDDLSVSATIGRVEDQRDTVPTNALPGVWDHVNLNGQRIGDWTTSNLISETYQRDQARVDLTWQLDSHTLQFGVDSEKLSVDYLEYQNGVDSARGWWEYRTYTAIPRINLPGGTYIRQRQRDTGGETEVNSEAVYLQDSWQMTDSLVLNAGIRYSNFENTATTGETYAELKSQLAPRLQLIWDPTGNGDKKVFATVGRYFQPIAANMNIKQASGQKDLHFYYKPGQLAANGSPVLKPDGSPDIGALVATNTVQSGAVDVERIASDNLGPMYSDEWTLGYEQELGDQLKGGVRFVYRDLKQSIEDSDLGPVVAQWLATNKVQNKVNESYFYTLINPGKDVNFFYDFDLDGKKEHVQLSAADLALPDPKRRYLAWEFTLEGRPTEDLQIFGSYVWSHSWGMTEGLVRTDNGQADPGWTTSYDYADLMDHGAGNLPNDRRHVLKLSGIYDLNDDWKLGLVTRATSGQPLNRFSIHPTGVDTCKAPSLWADWCASQWYDQASFYDWDGKPAPRGSAGNLDWLYEVDLSLTYLTSVAGGDLTVKGTIYNLFNFDTPLRVNEIAQITNTNGSFAANPDWGVASRLQKNRTMSLVVRYQF</sequence>
<keyword evidence="11" id="KW-1185">Reference proteome</keyword>
<dbReference type="GO" id="GO:0009279">
    <property type="term" value="C:cell outer membrane"/>
    <property type="evidence" value="ECO:0007669"/>
    <property type="project" value="UniProtKB-SubCell"/>
</dbReference>
<dbReference type="PANTHER" id="PTHR30069">
    <property type="entry name" value="TONB-DEPENDENT OUTER MEMBRANE RECEPTOR"/>
    <property type="match status" value="1"/>
</dbReference>
<dbReference type="Pfam" id="PF13620">
    <property type="entry name" value="CarboxypepD_reg"/>
    <property type="match status" value="1"/>
</dbReference>
<evidence type="ECO:0000256" key="7">
    <source>
        <dbReference type="PROSITE-ProRule" id="PRU01360"/>
    </source>
</evidence>
<dbReference type="Proteomes" id="UP000283077">
    <property type="component" value="Unassembled WGS sequence"/>
</dbReference>
<evidence type="ECO:0000256" key="1">
    <source>
        <dbReference type="ARBA" id="ARBA00004571"/>
    </source>
</evidence>
<comment type="caution">
    <text evidence="10">The sequence shown here is derived from an EMBL/GenBank/DDBJ whole genome shotgun (WGS) entry which is preliminary data.</text>
</comment>
<evidence type="ECO:0000259" key="9">
    <source>
        <dbReference type="Pfam" id="PF25183"/>
    </source>
</evidence>
<keyword evidence="6 7" id="KW-0998">Cell outer membrane</keyword>
<dbReference type="Gene3D" id="2.60.40.1120">
    <property type="entry name" value="Carboxypeptidase-like, regulatory domain"/>
    <property type="match status" value="1"/>
</dbReference>
<dbReference type="InterPro" id="IPR008969">
    <property type="entry name" value="CarboxyPept-like_regulatory"/>
</dbReference>
<dbReference type="Pfam" id="PF25183">
    <property type="entry name" value="OMP_b-brl_4"/>
    <property type="match status" value="2"/>
</dbReference>
<evidence type="ECO:0000256" key="3">
    <source>
        <dbReference type="ARBA" id="ARBA00022452"/>
    </source>
</evidence>
<evidence type="ECO:0000256" key="2">
    <source>
        <dbReference type="ARBA" id="ARBA00022448"/>
    </source>
</evidence>
<keyword evidence="2 7" id="KW-0813">Transport</keyword>
<accession>A0A437QMD8</accession>
<gene>
    <name evidence="10" type="ORF">EOE67_13420</name>
</gene>
<feature type="domain" description="TonB-dependent transporter Oar-like beta-barrel" evidence="9">
    <location>
        <begin position="576"/>
        <end position="972"/>
    </location>
</feature>
<dbReference type="InterPro" id="IPR036942">
    <property type="entry name" value="Beta-barrel_TonB_sf"/>
</dbReference>
<dbReference type="EMBL" id="SACS01000014">
    <property type="protein sequence ID" value="RVU35589.1"/>
    <property type="molecule type" value="Genomic_DNA"/>
</dbReference>
<comment type="similarity">
    <text evidence="7">Belongs to the TonB-dependent receptor family.</text>
</comment>
<name>A0A437QMD8_9GAMM</name>
<dbReference type="SUPFAM" id="SSF56935">
    <property type="entry name" value="Porins"/>
    <property type="match status" value="1"/>
</dbReference>
<evidence type="ECO:0000256" key="8">
    <source>
        <dbReference type="SAM" id="SignalP"/>
    </source>
</evidence>
<keyword evidence="3 7" id="KW-1134">Transmembrane beta strand</keyword>
<reference evidence="10 11" key="1">
    <citation type="submission" date="2019-01" db="EMBL/GenBank/DDBJ databases">
        <authorList>
            <person name="Chen W.-M."/>
        </authorList>
    </citation>
    <scope>NUCLEOTIDE SEQUENCE [LARGE SCALE GENOMIC DNA]</scope>
    <source>
        <strain evidence="10 11">KYPC3</strain>
    </source>
</reference>
<proteinExistence type="inferred from homology"/>
<dbReference type="InterPro" id="IPR039426">
    <property type="entry name" value="TonB-dep_rcpt-like"/>
</dbReference>
<keyword evidence="10" id="KW-0675">Receptor</keyword>
<evidence type="ECO:0000256" key="4">
    <source>
        <dbReference type="ARBA" id="ARBA00022692"/>
    </source>
</evidence>
<evidence type="ECO:0000313" key="11">
    <source>
        <dbReference type="Proteomes" id="UP000283077"/>
    </source>
</evidence>
<feature type="domain" description="TonB-dependent transporter Oar-like beta-barrel" evidence="9">
    <location>
        <begin position="335"/>
        <end position="567"/>
    </location>
</feature>
<keyword evidence="4 7" id="KW-0812">Transmembrane</keyword>
<feature type="chain" id="PRO_5018986513" evidence="8">
    <location>
        <begin position="42"/>
        <end position="1002"/>
    </location>
</feature>